<protein>
    <submittedName>
        <fullName evidence="1">Uncharacterized protein</fullName>
    </submittedName>
</protein>
<sequence length="173" mass="19127">MCPCFSLLVVSSLSPCLHYAVAFLPILAFLLPIHVSPLFHTCPCLASTCSTLSSTQFARFVAHSSTPCCHCINGIFWIGINSWHRSWGCRSPRPGSPKRAVASASARIEAATSASRGWASLTCRHALADMPRWYSSHAMRHRSKLENSTFHHFTRGVNPTSESSWCHFTKIAH</sequence>
<dbReference type="EMBL" id="KV453913">
    <property type="protein sequence ID" value="ODV78813.1"/>
    <property type="molecule type" value="Genomic_DNA"/>
</dbReference>
<dbReference type="RefSeq" id="XP_020063935.1">
    <property type="nucleotide sequence ID" value="XM_020208198.1"/>
</dbReference>
<gene>
    <name evidence="1" type="ORF">CANTADRAFT_277241</name>
</gene>
<dbReference type="GeneID" id="30982335"/>
<reference evidence="2" key="1">
    <citation type="submission" date="2016-05" db="EMBL/GenBank/DDBJ databases">
        <title>Comparative genomics of biotechnologically important yeasts.</title>
        <authorList>
            <consortium name="DOE Joint Genome Institute"/>
            <person name="Riley R."/>
            <person name="Haridas S."/>
            <person name="Wolfe K.H."/>
            <person name="Lopes M.R."/>
            <person name="Hittinger C.T."/>
            <person name="Goker M."/>
            <person name="Salamov A."/>
            <person name="Wisecaver J."/>
            <person name="Long T.M."/>
            <person name="Aerts A.L."/>
            <person name="Barry K."/>
            <person name="Choi C."/>
            <person name="Clum A."/>
            <person name="Coughlan A.Y."/>
            <person name="Deshpande S."/>
            <person name="Douglass A.P."/>
            <person name="Hanson S.J."/>
            <person name="Klenk H.-P."/>
            <person name="Labutti K."/>
            <person name="Lapidus A."/>
            <person name="Lindquist E."/>
            <person name="Lipzen A."/>
            <person name="Meier-Kolthoff J.P."/>
            <person name="Ohm R.A."/>
            <person name="Otillar R.P."/>
            <person name="Pangilinan J."/>
            <person name="Peng Y."/>
            <person name="Rokas A."/>
            <person name="Rosa C.A."/>
            <person name="Scheuner C."/>
            <person name="Sibirny A.A."/>
            <person name="Slot J.C."/>
            <person name="Stielow J.B."/>
            <person name="Sun H."/>
            <person name="Kurtzman C.P."/>
            <person name="Blackwell M."/>
            <person name="Grigoriev I.V."/>
            <person name="Jeffries T.W."/>
        </authorList>
    </citation>
    <scope>NUCLEOTIDE SEQUENCE [LARGE SCALE GENOMIC DNA]</scope>
    <source>
        <strain evidence="2">NRRL Y-17324</strain>
    </source>
</reference>
<proteinExistence type="predicted"/>
<dbReference type="Proteomes" id="UP000094285">
    <property type="component" value="Unassembled WGS sequence"/>
</dbReference>
<evidence type="ECO:0000313" key="1">
    <source>
        <dbReference type="EMBL" id="ODV78813.1"/>
    </source>
</evidence>
<dbReference type="AlphaFoldDB" id="A0A1E4SH24"/>
<name>A0A1E4SH24_9ASCO</name>
<evidence type="ECO:0000313" key="2">
    <source>
        <dbReference type="Proteomes" id="UP000094285"/>
    </source>
</evidence>
<keyword evidence="2" id="KW-1185">Reference proteome</keyword>
<organism evidence="1 2">
    <name type="scientific">Suhomyces tanzawaensis NRRL Y-17324</name>
    <dbReference type="NCBI Taxonomy" id="984487"/>
    <lineage>
        <taxon>Eukaryota</taxon>
        <taxon>Fungi</taxon>
        <taxon>Dikarya</taxon>
        <taxon>Ascomycota</taxon>
        <taxon>Saccharomycotina</taxon>
        <taxon>Pichiomycetes</taxon>
        <taxon>Debaryomycetaceae</taxon>
        <taxon>Suhomyces</taxon>
    </lineage>
</organism>
<accession>A0A1E4SH24</accession>